<dbReference type="Proteomes" id="UP000672097">
    <property type="component" value="Unassembled WGS sequence"/>
</dbReference>
<keyword evidence="2" id="KW-1185">Reference proteome</keyword>
<evidence type="ECO:0000313" key="2">
    <source>
        <dbReference type="Proteomes" id="UP000672097"/>
    </source>
</evidence>
<organism evidence="1 2">
    <name type="scientific">Ideonella paludis</name>
    <dbReference type="NCBI Taxonomy" id="1233411"/>
    <lineage>
        <taxon>Bacteria</taxon>
        <taxon>Pseudomonadati</taxon>
        <taxon>Pseudomonadota</taxon>
        <taxon>Betaproteobacteria</taxon>
        <taxon>Burkholderiales</taxon>
        <taxon>Sphaerotilaceae</taxon>
        <taxon>Ideonella</taxon>
    </lineage>
</organism>
<protein>
    <submittedName>
        <fullName evidence="1">Uncharacterized protein</fullName>
    </submittedName>
</protein>
<proteinExistence type="predicted"/>
<gene>
    <name evidence="1" type="ORF">KAK11_03700</name>
</gene>
<dbReference type="EMBL" id="JAGQDG010000001">
    <property type="protein sequence ID" value="MBQ0934422.1"/>
    <property type="molecule type" value="Genomic_DNA"/>
</dbReference>
<accession>A0ABS5DTF8</accession>
<evidence type="ECO:0000313" key="1">
    <source>
        <dbReference type="EMBL" id="MBQ0934422.1"/>
    </source>
</evidence>
<reference evidence="1 2" key="1">
    <citation type="submission" date="2021-04" db="EMBL/GenBank/DDBJ databases">
        <title>The genome sequence of type strain Ideonella paludis KCTC 32238.</title>
        <authorList>
            <person name="Liu Y."/>
        </authorList>
    </citation>
    <scope>NUCLEOTIDE SEQUENCE [LARGE SCALE GENOMIC DNA]</scope>
    <source>
        <strain evidence="1 2">KCTC 32238</strain>
    </source>
</reference>
<sequence>MQHPAPQSASSTTLSPALQAAFLAGELNDQDFLPIAWPELFKGVAWLTEPTQEFMQGVFVSEMVS</sequence>
<comment type="caution">
    <text evidence="1">The sequence shown here is derived from an EMBL/GenBank/DDBJ whole genome shotgun (WGS) entry which is preliminary data.</text>
</comment>
<name>A0ABS5DTF8_9BURK</name>